<comment type="caution">
    <text evidence="10">The sequence shown here is derived from an EMBL/GenBank/DDBJ whole genome shotgun (WGS) entry which is preliminary data.</text>
</comment>
<evidence type="ECO:0000256" key="7">
    <source>
        <dbReference type="ARBA" id="ARBA00023136"/>
    </source>
</evidence>
<dbReference type="InterPro" id="IPR038731">
    <property type="entry name" value="RgtA/B/C-like"/>
</dbReference>
<evidence type="ECO:0000313" key="10">
    <source>
        <dbReference type="EMBL" id="MBR7828434.1"/>
    </source>
</evidence>
<reference evidence="10" key="1">
    <citation type="submission" date="2021-04" db="EMBL/GenBank/DDBJ databases">
        <title>Genome based classification of Actinospica acidithermotolerans sp. nov., an actinobacterium isolated from an Indonesian hot spring.</title>
        <authorList>
            <person name="Kusuma A.B."/>
            <person name="Putra K.E."/>
            <person name="Nafisah S."/>
            <person name="Loh J."/>
            <person name="Nouioui I."/>
            <person name="Goodfellow M."/>
        </authorList>
    </citation>
    <scope>NUCLEOTIDE SEQUENCE</scope>
    <source>
        <strain evidence="10">MGRD01-02</strain>
    </source>
</reference>
<evidence type="ECO:0000256" key="8">
    <source>
        <dbReference type="SAM" id="Phobius"/>
    </source>
</evidence>
<keyword evidence="7 8" id="KW-0472">Membrane</keyword>
<evidence type="ECO:0000256" key="3">
    <source>
        <dbReference type="ARBA" id="ARBA00022676"/>
    </source>
</evidence>
<feature type="transmembrane region" description="Helical" evidence="8">
    <location>
        <begin position="228"/>
        <end position="248"/>
    </location>
</feature>
<keyword evidence="11" id="KW-1185">Reference proteome</keyword>
<dbReference type="EC" id="2.4.-.-" evidence="10"/>
<evidence type="ECO:0000256" key="5">
    <source>
        <dbReference type="ARBA" id="ARBA00022692"/>
    </source>
</evidence>
<feature type="transmembrane region" description="Helical" evidence="8">
    <location>
        <begin position="272"/>
        <end position="290"/>
    </location>
</feature>
<evidence type="ECO:0000313" key="11">
    <source>
        <dbReference type="Proteomes" id="UP000676325"/>
    </source>
</evidence>
<proteinExistence type="predicted"/>
<keyword evidence="6 8" id="KW-1133">Transmembrane helix</keyword>
<dbReference type="GO" id="GO:0005886">
    <property type="term" value="C:plasma membrane"/>
    <property type="evidence" value="ECO:0007669"/>
    <property type="project" value="UniProtKB-SubCell"/>
</dbReference>
<feature type="domain" description="Glycosyltransferase RgtA/B/C/D-like" evidence="9">
    <location>
        <begin position="84"/>
        <end position="205"/>
    </location>
</feature>
<dbReference type="GO" id="GO:0016763">
    <property type="term" value="F:pentosyltransferase activity"/>
    <property type="evidence" value="ECO:0007669"/>
    <property type="project" value="TreeGrafter"/>
</dbReference>
<organism evidence="10 11">
    <name type="scientific">Actinospica acidithermotolerans</name>
    <dbReference type="NCBI Taxonomy" id="2828514"/>
    <lineage>
        <taxon>Bacteria</taxon>
        <taxon>Bacillati</taxon>
        <taxon>Actinomycetota</taxon>
        <taxon>Actinomycetes</taxon>
        <taxon>Catenulisporales</taxon>
        <taxon>Actinospicaceae</taxon>
        <taxon>Actinospica</taxon>
    </lineage>
</organism>
<feature type="transmembrane region" description="Helical" evidence="8">
    <location>
        <begin position="30"/>
        <end position="46"/>
    </location>
</feature>
<dbReference type="AlphaFoldDB" id="A0A941IIK1"/>
<keyword evidence="5 8" id="KW-0812">Transmembrane</keyword>
<keyword evidence="3 10" id="KW-0328">Glycosyltransferase</keyword>
<name>A0A941IIK1_9ACTN</name>
<feature type="transmembrane region" description="Helical" evidence="8">
    <location>
        <begin position="325"/>
        <end position="344"/>
    </location>
</feature>
<keyword evidence="2" id="KW-1003">Cell membrane</keyword>
<accession>A0A941IIK1</accession>
<evidence type="ECO:0000256" key="4">
    <source>
        <dbReference type="ARBA" id="ARBA00022679"/>
    </source>
</evidence>
<evidence type="ECO:0000256" key="1">
    <source>
        <dbReference type="ARBA" id="ARBA00004651"/>
    </source>
</evidence>
<dbReference type="PANTHER" id="PTHR33908:SF3">
    <property type="entry name" value="UNDECAPRENYL PHOSPHATE-ALPHA-4-AMINO-4-DEOXY-L-ARABINOSE ARABINOSYL TRANSFERASE"/>
    <property type="match status" value="1"/>
</dbReference>
<dbReference type="RefSeq" id="WP_212519569.1">
    <property type="nucleotide sequence ID" value="NZ_JAGSOH010000056.1"/>
</dbReference>
<dbReference type="PANTHER" id="PTHR33908">
    <property type="entry name" value="MANNOSYLTRANSFERASE YKCB-RELATED"/>
    <property type="match status" value="1"/>
</dbReference>
<feature type="transmembrane region" description="Helical" evidence="8">
    <location>
        <begin position="353"/>
        <end position="371"/>
    </location>
</feature>
<dbReference type="Pfam" id="PF13231">
    <property type="entry name" value="PMT_2"/>
    <property type="match status" value="1"/>
</dbReference>
<keyword evidence="4 10" id="KW-0808">Transferase</keyword>
<dbReference type="Proteomes" id="UP000676325">
    <property type="component" value="Unassembled WGS sequence"/>
</dbReference>
<evidence type="ECO:0000256" key="6">
    <source>
        <dbReference type="ARBA" id="ARBA00022989"/>
    </source>
</evidence>
<dbReference type="GO" id="GO:0009103">
    <property type="term" value="P:lipopolysaccharide biosynthetic process"/>
    <property type="evidence" value="ECO:0007669"/>
    <property type="project" value="UniProtKB-ARBA"/>
</dbReference>
<feature type="transmembrane region" description="Helical" evidence="8">
    <location>
        <begin position="299"/>
        <end position="319"/>
    </location>
</feature>
<evidence type="ECO:0000259" key="9">
    <source>
        <dbReference type="Pfam" id="PF13231"/>
    </source>
</evidence>
<feature type="transmembrane region" description="Helical" evidence="8">
    <location>
        <begin position="182"/>
        <end position="208"/>
    </location>
</feature>
<dbReference type="EMBL" id="JAGSOH010000056">
    <property type="protein sequence ID" value="MBR7828434.1"/>
    <property type="molecule type" value="Genomic_DNA"/>
</dbReference>
<comment type="subcellular location">
    <subcellularLocation>
        <location evidence="1">Cell membrane</location>
        <topology evidence="1">Multi-pass membrane protein</topology>
    </subcellularLocation>
</comment>
<protein>
    <submittedName>
        <fullName evidence="10">Glycosyltransferase family 39 protein</fullName>
        <ecNumber evidence="10">2.4.-.-</ecNumber>
    </submittedName>
</protein>
<feature type="transmembrane region" description="Helical" evidence="8">
    <location>
        <begin position="152"/>
        <end position="170"/>
    </location>
</feature>
<sequence length="512" mass="55881">MLTQPVTAVPLPAPADTVTTKRQPAWPNRLWLLPVLVTAVLGLWRASSIDLWWDELSTIDIARRPFSGIIATAGHVDAVHTVYYLFMHVWIILFGASPISVRLPSVLAMCGATACTAVIAEKLFDKRIGLTAAMIFALIPGVARYAQEARSYGFVVLGASAAFLLLLRALEQPSPRRWKIYGAILALTGALNLIALMAVVGHAVAVLVKARAESDDPATRRRDYLRPFVLAVGVAVLIDLPVIVFGAFEADSQLGDLSRATVSDLPSMWKDIGNSAPFSLLVLLALPLLLSHRKRGPELTILASATFPVVALWFVSLFGVGFDSFARYLLFVLPVWAIAIAAAVDRLWPARKAALIAVILVTAVAVTYDQLQIHGHLSHFKYDYPGASVLPEDYSAAAAIVHANYKAGDAGTFGQSVHIELGVNEYLPADEQLSDIFTQRTDAQENSLTPAYCTSTEACVDKAPDRVWMLETGFVAPYAVERADWSLALMLQYRTVQVWHVWGITVTLLERR</sequence>
<evidence type="ECO:0000256" key="2">
    <source>
        <dbReference type="ARBA" id="ARBA00022475"/>
    </source>
</evidence>
<gene>
    <name evidence="10" type="ORF">KDK95_19135</name>
</gene>
<dbReference type="InterPro" id="IPR050297">
    <property type="entry name" value="LipidA_mod_glycosyltrf_83"/>
</dbReference>
<dbReference type="GO" id="GO:0010041">
    <property type="term" value="P:response to iron(III) ion"/>
    <property type="evidence" value="ECO:0007669"/>
    <property type="project" value="TreeGrafter"/>
</dbReference>